<dbReference type="Pfam" id="PF08610">
    <property type="entry name" value="Pex16"/>
    <property type="match status" value="1"/>
</dbReference>
<dbReference type="STRING" id="4999.A0A1Y1UNB2"/>
<feature type="region of interest" description="Disordered" evidence="3">
    <location>
        <begin position="69"/>
        <end position="111"/>
    </location>
</feature>
<dbReference type="GeneID" id="33559878"/>
<name>A0A1Y1UNB2_9TREE</name>
<evidence type="ECO:0000256" key="1">
    <source>
        <dbReference type="ARBA" id="ARBA00009505"/>
    </source>
</evidence>
<dbReference type="GO" id="GO:0005778">
    <property type="term" value="C:peroxisomal membrane"/>
    <property type="evidence" value="ECO:0007669"/>
    <property type="project" value="UniProtKB-SubCell"/>
</dbReference>
<organism evidence="4 5">
    <name type="scientific">Kockovaella imperatae</name>
    <dbReference type="NCBI Taxonomy" id="4999"/>
    <lineage>
        <taxon>Eukaryota</taxon>
        <taxon>Fungi</taxon>
        <taxon>Dikarya</taxon>
        <taxon>Basidiomycota</taxon>
        <taxon>Agaricomycotina</taxon>
        <taxon>Tremellomycetes</taxon>
        <taxon>Tremellales</taxon>
        <taxon>Cuniculitremaceae</taxon>
        <taxon>Kockovaella</taxon>
    </lineage>
</organism>
<dbReference type="OrthoDB" id="2021143at2759"/>
<protein>
    <recommendedName>
        <fullName evidence="2">Peroxisomal membrane protein PEX16</fullName>
    </recommendedName>
</protein>
<keyword evidence="5" id="KW-1185">Reference proteome</keyword>
<evidence type="ECO:0000256" key="2">
    <source>
        <dbReference type="RuleBase" id="RU365003"/>
    </source>
</evidence>
<reference evidence="4 5" key="1">
    <citation type="submission" date="2017-03" db="EMBL/GenBank/DDBJ databases">
        <title>Widespread Adenine N6-methylation of Active Genes in Fungi.</title>
        <authorList>
            <consortium name="DOE Joint Genome Institute"/>
            <person name="Mondo S.J."/>
            <person name="Dannebaum R.O."/>
            <person name="Kuo R.C."/>
            <person name="Louie K.B."/>
            <person name="Bewick A.J."/>
            <person name="Labutti K."/>
            <person name="Haridas S."/>
            <person name="Kuo A."/>
            <person name="Salamov A."/>
            <person name="Ahrendt S.R."/>
            <person name="Lau R."/>
            <person name="Bowen B.P."/>
            <person name="Lipzen A."/>
            <person name="Sullivan W."/>
            <person name="Andreopoulos W.B."/>
            <person name="Clum A."/>
            <person name="Lindquist E."/>
            <person name="Daum C."/>
            <person name="Northen T.R."/>
            <person name="Ramamoorthy G."/>
            <person name="Schmitz R.J."/>
            <person name="Gryganskyi A."/>
            <person name="Culley D."/>
            <person name="Magnuson J."/>
            <person name="James T.Y."/>
            <person name="O'Malley M.A."/>
            <person name="Stajich J.E."/>
            <person name="Spatafora J.W."/>
            <person name="Visel A."/>
            <person name="Grigoriev I.V."/>
        </authorList>
    </citation>
    <scope>NUCLEOTIDE SEQUENCE [LARGE SCALE GENOMIC DNA]</scope>
    <source>
        <strain evidence="4 5">NRRL Y-17943</strain>
    </source>
</reference>
<evidence type="ECO:0000313" key="5">
    <source>
        <dbReference type="Proteomes" id="UP000193218"/>
    </source>
</evidence>
<keyword evidence="2" id="KW-0576">Peroxisome</keyword>
<dbReference type="InParanoid" id="A0A1Y1UNB2"/>
<sequence>MPSSLVEQYESLLLSNLSAIQSIESGLRNVTWFLPGRFEDAEVASEGLYALLNIVSGYHDTLLSKHLDPSLSHPPHPFEERPPVEHTTTAQTSPVPVASTSRPPRIAPVLPPLSDHSRYTRYWTGNSPTYRKASRILVTIQYVQLLVEMLSKKRSDRRRWRVLLGLESVKMLLKLIIMGITKRPVLATPAPMREYDIFSLPESVLRKSGSSSGATALNFANSPSSNVSNVPAVSQLPPHAPLRSHLLHLSSSLPESHLPDPSSLVPSFDSAGYLTSELIQVSLVWVHMALLMRASRQTQYRPSSLPSLSSWTTPYLIPLLLALLARRLRLKPTDSALEQPSLLLAEHYAQQDRRLAMRALLTGPVWIGWTRPKIMRVVSAVERIPVIGMVGGLMEGYLSMVDDYLFYTST</sequence>
<dbReference type="Proteomes" id="UP000193218">
    <property type="component" value="Unassembled WGS sequence"/>
</dbReference>
<gene>
    <name evidence="4" type="ORF">BD324DRAFT_649968</name>
</gene>
<dbReference type="RefSeq" id="XP_021872537.1">
    <property type="nucleotide sequence ID" value="XM_022018069.1"/>
</dbReference>
<comment type="caution">
    <text evidence="4">The sequence shown here is derived from an EMBL/GenBank/DDBJ whole genome shotgun (WGS) entry which is preliminary data.</text>
</comment>
<comment type="similarity">
    <text evidence="1 2">Belongs to the peroxin-16 family.</text>
</comment>
<dbReference type="EMBL" id="NBSH01000004">
    <property type="protein sequence ID" value="ORX38615.1"/>
    <property type="molecule type" value="Genomic_DNA"/>
</dbReference>
<evidence type="ECO:0000256" key="3">
    <source>
        <dbReference type="SAM" id="MobiDB-lite"/>
    </source>
</evidence>
<comment type="subcellular location">
    <subcellularLocation>
        <location evidence="2">Peroxisome membrane</location>
    </subcellularLocation>
</comment>
<dbReference type="AlphaFoldDB" id="A0A1Y1UNB2"/>
<feature type="compositionally biased region" description="Polar residues" evidence="3">
    <location>
        <begin position="86"/>
        <end position="102"/>
    </location>
</feature>
<accession>A0A1Y1UNB2</accession>
<dbReference type="PANTHER" id="PTHR13299:SF0">
    <property type="entry name" value="PEROXISOMAL MEMBRANE PROTEIN PEX16"/>
    <property type="match status" value="1"/>
</dbReference>
<evidence type="ECO:0000313" key="4">
    <source>
        <dbReference type="EMBL" id="ORX38615.1"/>
    </source>
</evidence>
<dbReference type="GO" id="GO:0007031">
    <property type="term" value="P:peroxisome organization"/>
    <property type="evidence" value="ECO:0007669"/>
    <property type="project" value="UniProtKB-KW"/>
</dbReference>
<keyword evidence="2" id="KW-0962">Peroxisome biogenesis</keyword>
<dbReference type="InterPro" id="IPR013919">
    <property type="entry name" value="Pex16"/>
</dbReference>
<dbReference type="FunCoup" id="A0A1Y1UNB2">
    <property type="interactions" value="20"/>
</dbReference>
<dbReference type="PANTHER" id="PTHR13299">
    <property type="entry name" value="PEROXISOMAL MEMBRANE PROTEIN PEX16"/>
    <property type="match status" value="1"/>
</dbReference>
<proteinExistence type="inferred from homology"/>